<evidence type="ECO:0000256" key="2">
    <source>
        <dbReference type="ARBA" id="ARBA00022692"/>
    </source>
</evidence>
<keyword evidence="7" id="KW-1185">Reference proteome</keyword>
<proteinExistence type="predicted"/>
<evidence type="ECO:0000256" key="4">
    <source>
        <dbReference type="ARBA" id="ARBA00023136"/>
    </source>
</evidence>
<keyword evidence="4 5" id="KW-0472">Membrane</keyword>
<evidence type="ECO:0000313" key="6">
    <source>
        <dbReference type="EMBL" id="UUY47758.1"/>
    </source>
</evidence>
<dbReference type="GeneID" id="95574061"/>
<evidence type="ECO:0000256" key="1">
    <source>
        <dbReference type="ARBA" id="ARBA00004141"/>
    </source>
</evidence>
<protein>
    <submittedName>
        <fullName evidence="6">DoxX family protein</fullName>
    </submittedName>
</protein>
<feature type="transmembrane region" description="Helical" evidence="5">
    <location>
        <begin position="105"/>
        <end position="124"/>
    </location>
</feature>
<accession>A0ABY5PVH1</accession>
<keyword evidence="3 5" id="KW-1133">Transmembrane helix</keyword>
<evidence type="ECO:0000256" key="3">
    <source>
        <dbReference type="ARBA" id="ARBA00022989"/>
    </source>
</evidence>
<sequence>MIWYTQSLERFMFIAYAIVGGLLALALAASAAFSLQRNEQIVASMRKVQVPDSWLPRLAALKAAGAIGLIAGLWITPLGVAAAVGVTLYFIGAVISHLRVRDYELAPAAVLTLVAAAALTLRVLA</sequence>
<organism evidence="6 7">
    <name type="scientific">Streptomyces yangpuensis</name>
    <dbReference type="NCBI Taxonomy" id="1648182"/>
    <lineage>
        <taxon>Bacteria</taxon>
        <taxon>Bacillati</taxon>
        <taxon>Actinomycetota</taxon>
        <taxon>Actinomycetes</taxon>
        <taxon>Kitasatosporales</taxon>
        <taxon>Streptomycetaceae</taxon>
        <taxon>Streptomyces</taxon>
    </lineage>
</organism>
<dbReference type="RefSeq" id="WP_257855713.1">
    <property type="nucleotide sequence ID" value="NZ_CP102514.1"/>
</dbReference>
<dbReference type="Proteomes" id="UP001057738">
    <property type="component" value="Chromosome"/>
</dbReference>
<dbReference type="Pfam" id="PF13564">
    <property type="entry name" value="DoxX_2"/>
    <property type="match status" value="1"/>
</dbReference>
<keyword evidence="2 5" id="KW-0812">Transmembrane</keyword>
<feature type="transmembrane region" description="Helical" evidence="5">
    <location>
        <begin position="12"/>
        <end position="33"/>
    </location>
</feature>
<feature type="transmembrane region" description="Helical" evidence="5">
    <location>
        <begin position="80"/>
        <end position="98"/>
    </location>
</feature>
<gene>
    <name evidence="6" type="ORF">NRK68_11320</name>
</gene>
<dbReference type="EMBL" id="CP102514">
    <property type="protein sequence ID" value="UUY47758.1"/>
    <property type="molecule type" value="Genomic_DNA"/>
</dbReference>
<evidence type="ECO:0000313" key="7">
    <source>
        <dbReference type="Proteomes" id="UP001057738"/>
    </source>
</evidence>
<name>A0ABY5PVH1_9ACTN</name>
<reference evidence="6" key="1">
    <citation type="submission" date="2022-08" db="EMBL/GenBank/DDBJ databases">
        <authorList>
            <person name="Tian L."/>
        </authorList>
    </citation>
    <scope>NUCLEOTIDE SEQUENCE</scope>
    <source>
        <strain evidence="6">CM253</strain>
    </source>
</reference>
<evidence type="ECO:0000256" key="5">
    <source>
        <dbReference type="SAM" id="Phobius"/>
    </source>
</evidence>
<comment type="subcellular location">
    <subcellularLocation>
        <location evidence="1">Membrane</location>
        <topology evidence="1">Multi-pass membrane protein</topology>
    </subcellularLocation>
</comment>
<dbReference type="InterPro" id="IPR032808">
    <property type="entry name" value="DoxX"/>
</dbReference>